<keyword evidence="2" id="KW-0489">Methyltransferase</keyword>
<dbReference type="Gene3D" id="3.40.50.300">
    <property type="entry name" value="P-loop containing nucleotide triphosphate hydrolases"/>
    <property type="match status" value="1"/>
</dbReference>
<dbReference type="SUPFAM" id="SSF52540">
    <property type="entry name" value="P-loop containing nucleoside triphosphate hydrolases"/>
    <property type="match status" value="1"/>
</dbReference>
<dbReference type="PANTHER" id="PTHR34203">
    <property type="entry name" value="METHYLTRANSFERASE, FKBM FAMILY PROTEIN"/>
    <property type="match status" value="1"/>
</dbReference>
<dbReference type="KEGG" id="bcm:Bcenmc03_0743"/>
<name>B1JWE7_BURO0</name>
<dbReference type="Proteomes" id="UP000002169">
    <property type="component" value="Chromosome 1"/>
</dbReference>
<dbReference type="InterPro" id="IPR027417">
    <property type="entry name" value="P-loop_NTPase"/>
</dbReference>
<protein>
    <submittedName>
        <fullName evidence="2">Methyltransferase FkbM family</fullName>
    </submittedName>
</protein>
<keyword evidence="2" id="KW-0808">Transferase</keyword>
<dbReference type="SUPFAM" id="SSF53335">
    <property type="entry name" value="S-adenosyl-L-methionine-dependent methyltransferases"/>
    <property type="match status" value="1"/>
</dbReference>
<dbReference type="GO" id="GO:0008168">
    <property type="term" value="F:methyltransferase activity"/>
    <property type="evidence" value="ECO:0007669"/>
    <property type="project" value="UniProtKB-KW"/>
</dbReference>
<proteinExistence type="predicted"/>
<dbReference type="EMBL" id="CP000958">
    <property type="protein sequence ID" value="ACA89921.1"/>
    <property type="molecule type" value="Genomic_DNA"/>
</dbReference>
<accession>B1JWE7</accession>
<evidence type="ECO:0000313" key="3">
    <source>
        <dbReference type="Proteomes" id="UP000002169"/>
    </source>
</evidence>
<dbReference type="InterPro" id="IPR029063">
    <property type="entry name" value="SAM-dependent_MTases_sf"/>
</dbReference>
<dbReference type="GO" id="GO:0032259">
    <property type="term" value="P:methylation"/>
    <property type="evidence" value="ECO:0007669"/>
    <property type="project" value="UniProtKB-KW"/>
</dbReference>
<evidence type="ECO:0000313" key="2">
    <source>
        <dbReference type="EMBL" id="ACA89921.1"/>
    </source>
</evidence>
<dbReference type="InterPro" id="IPR052514">
    <property type="entry name" value="SAM-dependent_MTase"/>
</dbReference>
<reference evidence="3" key="1">
    <citation type="submission" date="2008-02" db="EMBL/GenBank/DDBJ databases">
        <title>Complete sequence of chromosome 1 of Burkholderia cenocepacia MC0-3.</title>
        <authorList>
            <person name="Copeland A."/>
            <person name="Lucas S."/>
            <person name="Lapidus A."/>
            <person name="Barry K."/>
            <person name="Bruce D."/>
            <person name="Goodwin L."/>
            <person name="Glavina del Rio T."/>
            <person name="Dalin E."/>
            <person name="Tice H."/>
            <person name="Pitluck S."/>
            <person name="Chain P."/>
            <person name="Malfatti S."/>
            <person name="Shin M."/>
            <person name="Vergez L."/>
            <person name="Schmutz J."/>
            <person name="Larimer F."/>
            <person name="Land M."/>
            <person name="Hauser L."/>
            <person name="Kyrpides N."/>
            <person name="Mikhailova N."/>
            <person name="Tiedje J."/>
            <person name="Richardson P."/>
        </authorList>
    </citation>
    <scope>NUCLEOTIDE SEQUENCE [LARGE SCALE GENOMIC DNA]</scope>
    <source>
        <strain evidence="3">MC0-3</strain>
    </source>
</reference>
<feature type="domain" description="Methyltransferase FkbM" evidence="1">
    <location>
        <begin position="443"/>
        <end position="610"/>
    </location>
</feature>
<evidence type="ECO:0000259" key="1">
    <source>
        <dbReference type="Pfam" id="PF05050"/>
    </source>
</evidence>
<dbReference type="Pfam" id="PF05050">
    <property type="entry name" value="Methyltransf_21"/>
    <property type="match status" value="1"/>
</dbReference>
<organism evidence="2 3">
    <name type="scientific">Burkholderia orbicola (strain MC0-3)</name>
    <dbReference type="NCBI Taxonomy" id="406425"/>
    <lineage>
        <taxon>Bacteria</taxon>
        <taxon>Pseudomonadati</taxon>
        <taxon>Pseudomonadota</taxon>
        <taxon>Betaproteobacteria</taxon>
        <taxon>Burkholderiales</taxon>
        <taxon>Burkholderiaceae</taxon>
        <taxon>Burkholderia</taxon>
        <taxon>Burkholderia cepacia complex</taxon>
        <taxon>Burkholderia orbicola</taxon>
    </lineage>
</organism>
<gene>
    <name evidence="2" type="ordered locus">Bcenmc03_0743</name>
</gene>
<dbReference type="CDD" id="cd02440">
    <property type="entry name" value="AdoMet_MTases"/>
    <property type="match status" value="1"/>
</dbReference>
<dbReference type="Gene3D" id="3.40.50.150">
    <property type="entry name" value="Vaccinia Virus protein VP39"/>
    <property type="match status" value="1"/>
</dbReference>
<dbReference type="AlphaFoldDB" id="B1JWE7"/>
<dbReference type="InterPro" id="IPR006342">
    <property type="entry name" value="FkbM_mtfrase"/>
</dbReference>
<sequence>MRANLSRARCSSRSIQSKARKILHVRKTISPRTGACCAVLLPPVSTAGHELRSHRSISMKLILHIGTEKTGSSSLQLTLAHQRDRLATQGVWYSRVLGEYAHRKLSLYGRDPLNVMTDDRLASFGVQDSQQYAALCASIESDLQSDVDAALSRNCRYFIVSCEYFSSLYRNTNETARLADMLYRHFDEIEVICFIRPQIDVLISRISTLACDGIEINESMIHDLAEDEQYFNFDLLLDRWANSFGRDSIKPIPYKRNRDTLAYLTNKFDIQIEEIGLERINQSIDVESIALLNATRLSGSTLESVATYLKDFGATNKLSLSRHDQERLQSKFEESNLALCSKWPTIAPADLQPSDVAEDDAGNLHLLTTADRFAPQLRYVLERFQTEAASRTRRHTFVRACDFTLAIPEGHFAARYLQDGGLFRPRFIPLFERLLHNGYVVIDVGANIGFFSLLAARRVGPSGRVIAFDPSAKAISALLHASAINNLSNIEVHNVALYERFDTLAIVHNLASTNCVVKPVGAIPGHLIDYSQLDLVSAIQADAALCGLTRCDLVKVAVGGNELPVMRGAQRLLDRFKPVVLSEYSPAYQADVSNTSPDAYWQVFAELGYHCRLIGADGQYETMADLSQLLERYEAEERACGGVTHLELCFDHPASSLRLFE</sequence>
<dbReference type="HOGENOM" id="CLU_414863_0_0_4"/>
<dbReference type="NCBIfam" id="TIGR01444">
    <property type="entry name" value="fkbM_fam"/>
    <property type="match status" value="1"/>
</dbReference>
<dbReference type="PANTHER" id="PTHR34203:SF15">
    <property type="entry name" value="SLL1173 PROTEIN"/>
    <property type="match status" value="1"/>
</dbReference>